<dbReference type="RefSeq" id="WP_142881039.1">
    <property type="nucleotide sequence ID" value="NZ_VJMG01000009.1"/>
</dbReference>
<accession>A0A549TG12</accession>
<evidence type="ECO:0000313" key="1">
    <source>
        <dbReference type="EMBL" id="TRL41545.1"/>
    </source>
</evidence>
<comment type="caution">
    <text evidence="1">The sequence shown here is derived from an EMBL/GenBank/DDBJ whole genome shotgun (WGS) entry which is preliminary data.</text>
</comment>
<dbReference type="EMBL" id="VJMG01000009">
    <property type="protein sequence ID" value="TRL41545.1"/>
    <property type="molecule type" value="Genomic_DNA"/>
</dbReference>
<dbReference type="Pfam" id="PF06169">
    <property type="entry name" value="DUF982"/>
    <property type="match status" value="1"/>
</dbReference>
<sequence>MSKAWKKSVVVRLGDPAEDVVIDSTQAAAWAMIEDWPLDEGPALDRALLVLAAVDAGRQTDDAAREAFVAAAEEAAILLKA</sequence>
<name>A0A549TG12_9HYPH</name>
<dbReference type="AlphaFoldDB" id="A0A549TG12"/>
<dbReference type="Gene3D" id="6.10.250.730">
    <property type="match status" value="1"/>
</dbReference>
<proteinExistence type="predicted"/>
<organism evidence="1 2">
    <name type="scientific">Rhizobium straminoryzae</name>
    <dbReference type="NCBI Taxonomy" id="1387186"/>
    <lineage>
        <taxon>Bacteria</taxon>
        <taxon>Pseudomonadati</taxon>
        <taxon>Pseudomonadota</taxon>
        <taxon>Alphaproteobacteria</taxon>
        <taxon>Hyphomicrobiales</taxon>
        <taxon>Rhizobiaceae</taxon>
        <taxon>Rhizobium/Agrobacterium group</taxon>
        <taxon>Rhizobium</taxon>
    </lineage>
</organism>
<protein>
    <submittedName>
        <fullName evidence="1">DUF982 domain-containing protein</fullName>
    </submittedName>
</protein>
<reference evidence="1 2" key="1">
    <citation type="submission" date="2019-07" db="EMBL/GenBank/DDBJ databases">
        <title>Ln-dependent methylotrophs.</title>
        <authorList>
            <person name="Tani A."/>
        </authorList>
    </citation>
    <scope>NUCLEOTIDE SEQUENCE [LARGE SCALE GENOMIC DNA]</scope>
    <source>
        <strain evidence="1 2">SM12</strain>
    </source>
</reference>
<keyword evidence="2" id="KW-1185">Reference proteome</keyword>
<dbReference type="InterPro" id="IPR010385">
    <property type="entry name" value="DUF982"/>
</dbReference>
<dbReference type="Proteomes" id="UP000316801">
    <property type="component" value="Unassembled WGS sequence"/>
</dbReference>
<gene>
    <name evidence="1" type="ORF">FNA46_03910</name>
</gene>
<evidence type="ECO:0000313" key="2">
    <source>
        <dbReference type="Proteomes" id="UP000316801"/>
    </source>
</evidence>